<feature type="region of interest" description="Disordered" evidence="5">
    <location>
        <begin position="153"/>
        <end position="173"/>
    </location>
</feature>
<dbReference type="HOGENOM" id="CLU_118700_0_0_1"/>
<proteinExistence type="inferred from homology"/>
<dbReference type="KEGG" id="tbl:TBLA_0C05180"/>
<dbReference type="InterPro" id="IPR038814">
    <property type="entry name" value="AIM11"/>
</dbReference>
<dbReference type="GO" id="GO:0005739">
    <property type="term" value="C:mitochondrion"/>
    <property type="evidence" value="ECO:0007669"/>
    <property type="project" value="TreeGrafter"/>
</dbReference>
<accession>I2H1R2</accession>
<organism evidence="6 7">
    <name type="scientific">Henningerozyma blattae (strain ATCC 34711 / CBS 6284 / DSM 70876 / NBRC 10599 / NRRL Y-10934 / UCD 77-7)</name>
    <name type="common">Yeast</name>
    <name type="synonym">Tetrapisispora blattae</name>
    <dbReference type="NCBI Taxonomy" id="1071380"/>
    <lineage>
        <taxon>Eukaryota</taxon>
        <taxon>Fungi</taxon>
        <taxon>Dikarya</taxon>
        <taxon>Ascomycota</taxon>
        <taxon>Saccharomycotina</taxon>
        <taxon>Saccharomycetes</taxon>
        <taxon>Saccharomycetales</taxon>
        <taxon>Saccharomycetaceae</taxon>
        <taxon>Henningerozyma</taxon>
    </lineage>
</organism>
<dbReference type="PANTHER" id="PTHR39136">
    <property type="entry name" value="ALTERED INHERITANCE OF MITOCHONDRIA PROTEIN 11"/>
    <property type="match status" value="1"/>
</dbReference>
<evidence type="ECO:0000256" key="2">
    <source>
        <dbReference type="ARBA" id="ARBA00022989"/>
    </source>
</evidence>
<evidence type="ECO:0000313" key="7">
    <source>
        <dbReference type="Proteomes" id="UP000002866"/>
    </source>
</evidence>
<sequence>MTDSMLSDNSRRRTKQVLRFVCATAFTVLATRYTYKQMLSRKCMYQNYFLILHLQYLTNLILPTDIPKQFQRNDILQNVIPTNEARTALICASAVTLGISTMLTTGAAMVLNISSLEDFSVLIKSSIKNTIPNEKLLVIDESTTSIIDQIKQLADESDKQESNKDEDQNDPKK</sequence>
<keyword evidence="1 4" id="KW-0812">Transmembrane</keyword>
<protein>
    <recommendedName>
        <fullName evidence="4">Altered inheritance of mitochondria protein 11</fullName>
    </recommendedName>
</protein>
<evidence type="ECO:0000313" key="6">
    <source>
        <dbReference type="EMBL" id="CCH60314.1"/>
    </source>
</evidence>
<dbReference type="InParanoid" id="I2H1R2"/>
<dbReference type="GeneID" id="14495294"/>
<dbReference type="EMBL" id="HE806318">
    <property type="protein sequence ID" value="CCH60314.1"/>
    <property type="molecule type" value="Genomic_DNA"/>
</dbReference>
<gene>
    <name evidence="6" type="primary">TBLA0C05180</name>
    <name evidence="4" type="synonym">AIM11</name>
    <name evidence="6" type="ORF">TBLA_0C05180</name>
</gene>
<name>I2H1R2_HENB6</name>
<dbReference type="Proteomes" id="UP000002866">
    <property type="component" value="Chromosome 3"/>
</dbReference>
<dbReference type="FunCoup" id="I2H1R2">
    <property type="interactions" value="31"/>
</dbReference>
<evidence type="ECO:0000256" key="1">
    <source>
        <dbReference type="ARBA" id="ARBA00022692"/>
    </source>
</evidence>
<feature type="transmembrane region" description="Helical" evidence="4">
    <location>
        <begin position="17"/>
        <end position="35"/>
    </location>
</feature>
<dbReference type="AlphaFoldDB" id="I2H1R2"/>
<comment type="subcellular location">
    <subcellularLocation>
        <location evidence="4">Membrane</location>
        <topology evidence="4">Multi-pass membrane protein</topology>
    </subcellularLocation>
</comment>
<keyword evidence="3 4" id="KW-0472">Membrane</keyword>
<dbReference type="PANTHER" id="PTHR39136:SF1">
    <property type="entry name" value="ALTERED INHERITANCE OF MITOCHONDRIA PROTEIN 11"/>
    <property type="match status" value="1"/>
</dbReference>
<evidence type="ECO:0000256" key="5">
    <source>
        <dbReference type="SAM" id="MobiDB-lite"/>
    </source>
</evidence>
<keyword evidence="2 4" id="KW-1133">Transmembrane helix</keyword>
<comment type="similarity">
    <text evidence="4">Belongs to the AIM11 family.</text>
</comment>
<evidence type="ECO:0000256" key="4">
    <source>
        <dbReference type="RuleBase" id="RU367098"/>
    </source>
</evidence>
<dbReference type="GO" id="GO:0016020">
    <property type="term" value="C:membrane"/>
    <property type="evidence" value="ECO:0007669"/>
    <property type="project" value="UniProtKB-SubCell"/>
</dbReference>
<keyword evidence="7" id="KW-1185">Reference proteome</keyword>
<dbReference type="RefSeq" id="XP_004179833.1">
    <property type="nucleotide sequence ID" value="XM_004179785.1"/>
</dbReference>
<evidence type="ECO:0000256" key="3">
    <source>
        <dbReference type="ARBA" id="ARBA00023136"/>
    </source>
</evidence>
<reference evidence="6 7" key="1">
    <citation type="journal article" date="2011" name="Proc. Natl. Acad. Sci. U.S.A.">
        <title>Evolutionary erosion of yeast sex chromosomes by mating-type switching accidents.</title>
        <authorList>
            <person name="Gordon J.L."/>
            <person name="Armisen D."/>
            <person name="Proux-Wera E."/>
            <person name="Oheigeartaigh S.S."/>
            <person name="Byrne K.P."/>
            <person name="Wolfe K.H."/>
        </authorList>
    </citation>
    <scope>NUCLEOTIDE SEQUENCE [LARGE SCALE GENOMIC DNA]</scope>
    <source>
        <strain evidence="7">ATCC 34711 / CBS 6284 / DSM 70876 / NBRC 10599 / NRRL Y-10934 / UCD 77-7</strain>
    </source>
</reference>